<evidence type="ECO:0000256" key="1">
    <source>
        <dbReference type="ARBA" id="ARBA00008857"/>
    </source>
</evidence>
<protein>
    <submittedName>
        <fullName evidence="9">Prophage integrase IntA</fullName>
    </submittedName>
</protein>
<dbReference type="InterPro" id="IPR050808">
    <property type="entry name" value="Phage_Integrase"/>
</dbReference>
<evidence type="ECO:0000256" key="6">
    <source>
        <dbReference type="ARBA" id="ARBA00023296"/>
    </source>
</evidence>
<dbReference type="Gene3D" id="3.30.160.390">
    <property type="entry name" value="Integrase, DNA-binding domain"/>
    <property type="match status" value="1"/>
</dbReference>
<dbReference type="Gene3D" id="1.10.443.10">
    <property type="entry name" value="Intergrase catalytic core"/>
    <property type="match status" value="1"/>
</dbReference>
<feature type="domain" description="Core-binding (CB)" evidence="8">
    <location>
        <begin position="100"/>
        <end position="178"/>
    </location>
</feature>
<evidence type="ECO:0000256" key="5">
    <source>
        <dbReference type="ARBA" id="ARBA00023195"/>
    </source>
</evidence>
<dbReference type="PROSITE" id="PS51900">
    <property type="entry name" value="CB"/>
    <property type="match status" value="1"/>
</dbReference>
<evidence type="ECO:0000256" key="4">
    <source>
        <dbReference type="ARBA" id="ARBA00023172"/>
    </source>
</evidence>
<dbReference type="GO" id="GO:0044826">
    <property type="term" value="P:viral genome integration into host DNA"/>
    <property type="evidence" value="ECO:0007669"/>
    <property type="project" value="UniProtKB-KW"/>
</dbReference>
<proteinExistence type="inferred from homology"/>
<dbReference type="InterPro" id="IPR010998">
    <property type="entry name" value="Integrase_recombinase_N"/>
</dbReference>
<dbReference type="PANTHER" id="PTHR30629">
    <property type="entry name" value="PROPHAGE INTEGRASE"/>
    <property type="match status" value="1"/>
</dbReference>
<dbReference type="InterPro" id="IPR013762">
    <property type="entry name" value="Integrase-like_cat_sf"/>
</dbReference>
<comment type="similarity">
    <text evidence="1">Belongs to the 'phage' integrase family.</text>
</comment>
<dbReference type="GO" id="GO:0046718">
    <property type="term" value="P:symbiont entry into host cell"/>
    <property type="evidence" value="ECO:0007669"/>
    <property type="project" value="UniProtKB-KW"/>
</dbReference>
<dbReference type="Pfam" id="PF13356">
    <property type="entry name" value="Arm-DNA-bind_3"/>
    <property type="match status" value="1"/>
</dbReference>
<gene>
    <name evidence="9" type="primary">intA_3</name>
    <name evidence="9" type="ORF">KBTEX_03704</name>
</gene>
<evidence type="ECO:0000256" key="3">
    <source>
        <dbReference type="ARBA" id="ARBA00023125"/>
    </source>
</evidence>
<keyword evidence="6" id="KW-1160">Virus entry into host cell</keyword>
<evidence type="ECO:0000259" key="7">
    <source>
        <dbReference type="PROSITE" id="PS51898"/>
    </source>
</evidence>
<keyword evidence="2" id="KW-0229">DNA integration</keyword>
<accession>A0A5B8RIH0</accession>
<dbReference type="AlphaFoldDB" id="A0A5B8RIH0"/>
<name>A0A5B8RIH0_9ZZZZ</name>
<dbReference type="GO" id="GO:0006310">
    <property type="term" value="P:DNA recombination"/>
    <property type="evidence" value="ECO:0007669"/>
    <property type="project" value="UniProtKB-KW"/>
</dbReference>
<feature type="domain" description="Tyr recombinase" evidence="7">
    <location>
        <begin position="204"/>
        <end position="395"/>
    </location>
</feature>
<dbReference type="EMBL" id="MN079234">
    <property type="protein sequence ID" value="QEA07354.1"/>
    <property type="molecule type" value="Genomic_DNA"/>
</dbReference>
<keyword evidence="5" id="KW-1179">Viral genome integration</keyword>
<reference evidence="9" key="1">
    <citation type="submission" date="2019-06" db="EMBL/GenBank/DDBJ databases">
        <authorList>
            <person name="Murdoch R.W."/>
            <person name="Fathepure B."/>
        </authorList>
    </citation>
    <scope>NUCLEOTIDE SEQUENCE</scope>
</reference>
<organism evidence="9">
    <name type="scientific">uncultured organism</name>
    <dbReference type="NCBI Taxonomy" id="155900"/>
    <lineage>
        <taxon>unclassified sequences</taxon>
        <taxon>environmental samples</taxon>
    </lineage>
</organism>
<sequence>MPNLTDARIRKMTPPARGRRLVFDEHRDAPKGFGLRITAAGKRAFVLRYLTHDGKDRLLTIGEHPTWSLAAARKRASELRREIDSGADVLAQRREKRAEPTVSDVVGRYCAAHVDHLASATSVRRTLERHLLPAIGDRKLRDVRRRDVIALLEPLAAAKPRQAGKLLGYLKQVFAYAEDREIIEASPIATLKASKIGPGLTARRRARVLTDDEVRTFWERAETCGMHRLTALALKMVLVTGQRPGEVAGMRHDEVDGDLWTIPAERRGKTETAHVVPLTDTALALLEAAKAEVKRLSRRHPRTGDYVFEARPGSPLTSLATARAASRYAAALGNEDAKTWGRWTPHDLRRTCRTGLAAIGIDEVVAEVTIGHTRKGIAAVYDLHRYDREKRAALAAWERRLLRIAEGKPADDNVVPFTGPGGMV</sequence>
<dbReference type="InterPro" id="IPR011010">
    <property type="entry name" value="DNA_brk_join_enz"/>
</dbReference>
<dbReference type="GO" id="GO:0015074">
    <property type="term" value="P:DNA integration"/>
    <property type="evidence" value="ECO:0007669"/>
    <property type="project" value="UniProtKB-KW"/>
</dbReference>
<evidence type="ECO:0000259" key="8">
    <source>
        <dbReference type="PROSITE" id="PS51900"/>
    </source>
</evidence>
<keyword evidence="3" id="KW-0238">DNA-binding</keyword>
<dbReference type="Gene3D" id="1.10.150.130">
    <property type="match status" value="1"/>
</dbReference>
<dbReference type="InterPro" id="IPR044068">
    <property type="entry name" value="CB"/>
</dbReference>
<dbReference type="CDD" id="cd00801">
    <property type="entry name" value="INT_P4_C"/>
    <property type="match status" value="1"/>
</dbReference>
<dbReference type="PANTHER" id="PTHR30629:SF2">
    <property type="entry name" value="PROPHAGE INTEGRASE INTS-RELATED"/>
    <property type="match status" value="1"/>
</dbReference>
<keyword evidence="4" id="KW-0233">DNA recombination</keyword>
<dbReference type="GO" id="GO:0003677">
    <property type="term" value="F:DNA binding"/>
    <property type="evidence" value="ECO:0007669"/>
    <property type="project" value="UniProtKB-KW"/>
</dbReference>
<evidence type="ECO:0000256" key="2">
    <source>
        <dbReference type="ARBA" id="ARBA00022908"/>
    </source>
</evidence>
<evidence type="ECO:0000313" key="9">
    <source>
        <dbReference type="EMBL" id="QEA07354.1"/>
    </source>
</evidence>
<dbReference type="PROSITE" id="PS51898">
    <property type="entry name" value="TYR_RECOMBINASE"/>
    <property type="match status" value="1"/>
</dbReference>
<dbReference type="Pfam" id="PF00589">
    <property type="entry name" value="Phage_integrase"/>
    <property type="match status" value="1"/>
</dbReference>
<dbReference type="InterPro" id="IPR053876">
    <property type="entry name" value="Phage_int_M"/>
</dbReference>
<dbReference type="Pfam" id="PF22022">
    <property type="entry name" value="Phage_int_M"/>
    <property type="match status" value="1"/>
</dbReference>
<dbReference type="InterPro" id="IPR038488">
    <property type="entry name" value="Integrase_DNA-bd_sf"/>
</dbReference>
<dbReference type="SUPFAM" id="SSF56349">
    <property type="entry name" value="DNA breaking-rejoining enzymes"/>
    <property type="match status" value="1"/>
</dbReference>
<dbReference type="InterPro" id="IPR002104">
    <property type="entry name" value="Integrase_catalytic"/>
</dbReference>
<dbReference type="InterPro" id="IPR025166">
    <property type="entry name" value="Integrase_DNA_bind_dom"/>
</dbReference>
<dbReference type="GO" id="GO:0075713">
    <property type="term" value="P:establishment of integrated proviral latency"/>
    <property type="evidence" value="ECO:0007669"/>
    <property type="project" value="UniProtKB-KW"/>
</dbReference>